<comment type="caution">
    <text evidence="4">The sequence shown here is derived from an EMBL/GenBank/DDBJ whole genome shotgun (WGS) entry which is preliminary data.</text>
</comment>
<evidence type="ECO:0000313" key="4">
    <source>
        <dbReference type="EMBL" id="TDS24770.1"/>
    </source>
</evidence>
<feature type="chain" id="PRO_5020794563" evidence="2">
    <location>
        <begin position="27"/>
        <end position="220"/>
    </location>
</feature>
<organism evidence="4 5">
    <name type="scientific">Halanaerobium congolense</name>
    <dbReference type="NCBI Taxonomy" id="54121"/>
    <lineage>
        <taxon>Bacteria</taxon>
        <taxon>Bacillati</taxon>
        <taxon>Bacillota</taxon>
        <taxon>Clostridia</taxon>
        <taxon>Halanaerobiales</taxon>
        <taxon>Halanaerobiaceae</taxon>
        <taxon>Halanaerobium</taxon>
    </lineage>
</organism>
<accession>A0A4R7DS90</accession>
<feature type="region of interest" description="Disordered" evidence="1">
    <location>
        <begin position="105"/>
        <end position="124"/>
    </location>
</feature>
<gene>
    <name evidence="4" type="ORF">BY453_1682</name>
</gene>
<dbReference type="AlphaFoldDB" id="A0A4R7DS90"/>
<dbReference type="GO" id="GO:0055085">
    <property type="term" value="P:transmembrane transport"/>
    <property type="evidence" value="ECO:0007669"/>
    <property type="project" value="InterPro"/>
</dbReference>
<dbReference type="EMBL" id="SOAA01000068">
    <property type="protein sequence ID" value="TDS24770.1"/>
    <property type="molecule type" value="Genomic_DNA"/>
</dbReference>
<evidence type="ECO:0000256" key="2">
    <source>
        <dbReference type="SAM" id="SignalP"/>
    </source>
</evidence>
<dbReference type="InterPro" id="IPR037682">
    <property type="entry name" value="TonB_C"/>
</dbReference>
<reference evidence="4 5" key="1">
    <citation type="submission" date="2019-03" db="EMBL/GenBank/DDBJ databases">
        <title>Deep subsurface shale carbon reservoir microbial communities from Ohio and West Virginia, USA.</title>
        <authorList>
            <person name="Wrighton K."/>
        </authorList>
    </citation>
    <scope>NUCLEOTIDE SEQUENCE [LARGE SCALE GENOMIC DNA]</scope>
    <source>
        <strain evidence="4 5">UTICA-S4D12</strain>
    </source>
</reference>
<dbReference type="Proteomes" id="UP000295758">
    <property type="component" value="Unassembled WGS sequence"/>
</dbReference>
<name>A0A4R7DS90_9FIRM</name>
<evidence type="ECO:0000259" key="3">
    <source>
        <dbReference type="Pfam" id="PF03544"/>
    </source>
</evidence>
<dbReference type="RefSeq" id="WP_089723434.1">
    <property type="nucleotide sequence ID" value="NZ_FNGB01000065.1"/>
</dbReference>
<evidence type="ECO:0000313" key="5">
    <source>
        <dbReference type="Proteomes" id="UP000295758"/>
    </source>
</evidence>
<keyword evidence="2" id="KW-0732">Signal</keyword>
<dbReference type="Gene3D" id="3.30.1150.10">
    <property type="match status" value="1"/>
</dbReference>
<proteinExistence type="predicted"/>
<dbReference type="SUPFAM" id="SSF74653">
    <property type="entry name" value="TolA/TonB C-terminal domain"/>
    <property type="match status" value="1"/>
</dbReference>
<feature type="signal peptide" evidence="2">
    <location>
        <begin position="1"/>
        <end position="26"/>
    </location>
</feature>
<protein>
    <submittedName>
        <fullName evidence="4">TonB-like protein</fullName>
    </submittedName>
</protein>
<dbReference type="Pfam" id="PF03544">
    <property type="entry name" value="TonB_C"/>
    <property type="match status" value="1"/>
</dbReference>
<evidence type="ECO:0000256" key="1">
    <source>
        <dbReference type="SAM" id="MobiDB-lite"/>
    </source>
</evidence>
<feature type="domain" description="TonB C-terminal" evidence="3">
    <location>
        <begin position="130"/>
        <end position="199"/>
    </location>
</feature>
<sequence>MSKTKFIILISLILLLAAIFSGSVFSQNTNSSDINIDSNLLNLISKSLKEDNEVILDSIKVKNISDNTYSVYITGHNKEENKIYNWTLNLKDDGYSVNFSFDDTKNKSNKESTSSKPPTAKDLVGLMESPTYPKDLSEAEGTTKLMALISSTGMINKIKIIESSGYDSMDRVAQLTLKHGWEFREFSSAYKIPITIEYKIDEQNNKKVQVELGEIEFIEN</sequence>